<feature type="compositionally biased region" description="Polar residues" evidence="1">
    <location>
        <begin position="94"/>
        <end position="106"/>
    </location>
</feature>
<proteinExistence type="predicted"/>
<dbReference type="EMBL" id="BDGG01000001">
    <property type="protein sequence ID" value="GAU89569.1"/>
    <property type="molecule type" value="Genomic_DNA"/>
</dbReference>
<accession>A0A1D1UIM6</accession>
<evidence type="ECO:0000256" key="1">
    <source>
        <dbReference type="SAM" id="MobiDB-lite"/>
    </source>
</evidence>
<evidence type="ECO:0000313" key="3">
    <source>
        <dbReference type="Proteomes" id="UP000186922"/>
    </source>
</evidence>
<sequence length="106" mass="11864">MPRTKQTPRKQTLGRVEAPQVARKHVAAPTRSSPRPSSNLTEEARRSPEYNGQLHSEAESVEERDIPSAQATPKVPRSSASRTISRRTDRFQPLQRQKQAVHGISS</sequence>
<keyword evidence="3" id="KW-1185">Reference proteome</keyword>
<feature type="region of interest" description="Disordered" evidence="1">
    <location>
        <begin position="1"/>
        <end position="106"/>
    </location>
</feature>
<organism evidence="2 3">
    <name type="scientific">Ramazzottius varieornatus</name>
    <name type="common">Water bear</name>
    <name type="synonym">Tardigrade</name>
    <dbReference type="NCBI Taxonomy" id="947166"/>
    <lineage>
        <taxon>Eukaryota</taxon>
        <taxon>Metazoa</taxon>
        <taxon>Ecdysozoa</taxon>
        <taxon>Tardigrada</taxon>
        <taxon>Eutardigrada</taxon>
        <taxon>Parachela</taxon>
        <taxon>Hypsibioidea</taxon>
        <taxon>Ramazzottiidae</taxon>
        <taxon>Ramazzottius</taxon>
    </lineage>
</organism>
<reference evidence="2 3" key="1">
    <citation type="journal article" date="2016" name="Nat. Commun.">
        <title>Extremotolerant tardigrade genome and improved radiotolerance of human cultured cells by tardigrade-unique protein.</title>
        <authorList>
            <person name="Hashimoto T."/>
            <person name="Horikawa D.D."/>
            <person name="Saito Y."/>
            <person name="Kuwahara H."/>
            <person name="Kozuka-Hata H."/>
            <person name="Shin-I T."/>
            <person name="Minakuchi Y."/>
            <person name="Ohishi K."/>
            <person name="Motoyama A."/>
            <person name="Aizu T."/>
            <person name="Enomoto A."/>
            <person name="Kondo K."/>
            <person name="Tanaka S."/>
            <person name="Hara Y."/>
            <person name="Koshikawa S."/>
            <person name="Sagara H."/>
            <person name="Miura T."/>
            <person name="Yokobori S."/>
            <person name="Miyagawa K."/>
            <person name="Suzuki Y."/>
            <person name="Kubo T."/>
            <person name="Oyama M."/>
            <person name="Kohara Y."/>
            <person name="Fujiyama A."/>
            <person name="Arakawa K."/>
            <person name="Katayama T."/>
            <person name="Toyoda A."/>
            <person name="Kunieda T."/>
        </authorList>
    </citation>
    <scope>NUCLEOTIDE SEQUENCE [LARGE SCALE GENOMIC DNA]</scope>
    <source>
        <strain evidence="2 3">YOKOZUNA-1</strain>
    </source>
</reference>
<dbReference type="Proteomes" id="UP000186922">
    <property type="component" value="Unassembled WGS sequence"/>
</dbReference>
<gene>
    <name evidence="2" type="primary">RvY_02106-1</name>
    <name evidence="2" type="synonym">RvY_02106.1</name>
    <name evidence="2" type="ORF">RvY_02106</name>
</gene>
<feature type="compositionally biased region" description="Basic and acidic residues" evidence="1">
    <location>
        <begin position="56"/>
        <end position="66"/>
    </location>
</feature>
<comment type="caution">
    <text evidence="2">The sequence shown here is derived from an EMBL/GenBank/DDBJ whole genome shotgun (WGS) entry which is preliminary data.</text>
</comment>
<dbReference type="AlphaFoldDB" id="A0A1D1UIM6"/>
<protein>
    <submittedName>
        <fullName evidence="2">Uncharacterized protein</fullName>
    </submittedName>
</protein>
<evidence type="ECO:0000313" key="2">
    <source>
        <dbReference type="EMBL" id="GAU89569.1"/>
    </source>
</evidence>
<name>A0A1D1UIM6_RAMVA</name>